<feature type="binding site" evidence="4">
    <location>
        <begin position="607"/>
        <end position="608"/>
    </location>
    <ligand>
        <name>FAD</name>
        <dbReference type="ChEBI" id="CHEBI:57692"/>
    </ligand>
</feature>
<dbReference type="SUPFAM" id="SSF54373">
    <property type="entry name" value="FAD-linked reductases, C-terminal domain"/>
    <property type="match status" value="1"/>
</dbReference>
<protein>
    <recommendedName>
        <fullName evidence="10">GMC oxidoreductase</fullName>
    </recommendedName>
</protein>
<evidence type="ECO:0000256" key="4">
    <source>
        <dbReference type="PIRSR" id="PIRSR000137-2"/>
    </source>
</evidence>
<evidence type="ECO:0000256" key="5">
    <source>
        <dbReference type="SAM" id="SignalP"/>
    </source>
</evidence>
<keyword evidence="4" id="KW-0285">Flavoprotein</keyword>
<evidence type="ECO:0000256" key="1">
    <source>
        <dbReference type="ARBA" id="ARBA00010790"/>
    </source>
</evidence>
<feature type="domain" description="Glucose-methanol-choline oxidoreductase N-terminal" evidence="6">
    <location>
        <begin position="43"/>
        <end position="363"/>
    </location>
</feature>
<feature type="active site" description="Proton donor" evidence="3">
    <location>
        <position position="562"/>
    </location>
</feature>
<dbReference type="InterPro" id="IPR007867">
    <property type="entry name" value="GMC_OxRtase_C"/>
</dbReference>
<dbReference type="SUPFAM" id="SSF51905">
    <property type="entry name" value="FAD/NAD(P)-binding domain"/>
    <property type="match status" value="1"/>
</dbReference>
<dbReference type="EMBL" id="JAKJXP020000004">
    <property type="protein sequence ID" value="KAK7756982.1"/>
    <property type="molecule type" value="Genomic_DNA"/>
</dbReference>
<keyword evidence="4" id="KW-0274">FAD</keyword>
<evidence type="ECO:0000313" key="9">
    <source>
        <dbReference type="Proteomes" id="UP001320420"/>
    </source>
</evidence>
<comment type="similarity">
    <text evidence="1">Belongs to the GMC oxidoreductase family.</text>
</comment>
<comment type="cofactor">
    <cofactor evidence="4">
        <name>FAD</name>
        <dbReference type="ChEBI" id="CHEBI:57692"/>
    </cofactor>
</comment>
<dbReference type="PANTHER" id="PTHR11552">
    <property type="entry name" value="GLUCOSE-METHANOL-CHOLINE GMC OXIDOREDUCTASE"/>
    <property type="match status" value="1"/>
</dbReference>
<reference evidence="8 9" key="1">
    <citation type="submission" date="2024-02" db="EMBL/GenBank/DDBJ databases">
        <title>De novo assembly and annotation of 12 fungi associated with fruit tree decline syndrome in Ontario, Canada.</title>
        <authorList>
            <person name="Sulman M."/>
            <person name="Ellouze W."/>
            <person name="Ilyukhin E."/>
        </authorList>
    </citation>
    <scope>NUCLEOTIDE SEQUENCE [LARGE SCALE GENOMIC DNA]</scope>
    <source>
        <strain evidence="8 9">M11/M66-122</strain>
    </source>
</reference>
<feature type="chain" id="PRO_5042958460" description="GMC oxidoreductase" evidence="5">
    <location>
        <begin position="28"/>
        <end position="626"/>
    </location>
</feature>
<keyword evidence="2" id="KW-0325">Glycoprotein</keyword>
<dbReference type="GO" id="GO:0050660">
    <property type="term" value="F:flavin adenine dinucleotide binding"/>
    <property type="evidence" value="ECO:0007669"/>
    <property type="project" value="InterPro"/>
</dbReference>
<dbReference type="Pfam" id="PF00732">
    <property type="entry name" value="GMC_oxred_N"/>
    <property type="match status" value="1"/>
</dbReference>
<dbReference type="InterPro" id="IPR012132">
    <property type="entry name" value="GMC_OxRdtase"/>
</dbReference>
<keyword evidence="9" id="KW-1185">Reference proteome</keyword>
<dbReference type="Pfam" id="PF05199">
    <property type="entry name" value="GMC_oxred_C"/>
    <property type="match status" value="1"/>
</dbReference>
<evidence type="ECO:0000259" key="7">
    <source>
        <dbReference type="Pfam" id="PF05199"/>
    </source>
</evidence>
<feature type="active site" description="Proton acceptor" evidence="3">
    <location>
        <position position="606"/>
    </location>
</feature>
<feature type="signal peptide" evidence="5">
    <location>
        <begin position="1"/>
        <end position="27"/>
    </location>
</feature>
<dbReference type="Proteomes" id="UP001320420">
    <property type="component" value="Unassembled WGS sequence"/>
</dbReference>
<evidence type="ECO:0008006" key="10">
    <source>
        <dbReference type="Google" id="ProtNLM"/>
    </source>
</evidence>
<accession>A0AAN9V229</accession>
<comment type="caution">
    <text evidence="8">The sequence shown here is derived from an EMBL/GenBank/DDBJ whole genome shotgun (WGS) entry which is preliminary data.</text>
</comment>
<evidence type="ECO:0000313" key="8">
    <source>
        <dbReference type="EMBL" id="KAK7756982.1"/>
    </source>
</evidence>
<keyword evidence="5" id="KW-0732">Signal</keyword>
<gene>
    <name evidence="8" type="ORF">SLS62_000998</name>
</gene>
<evidence type="ECO:0000256" key="2">
    <source>
        <dbReference type="ARBA" id="ARBA00023180"/>
    </source>
</evidence>
<evidence type="ECO:0000259" key="6">
    <source>
        <dbReference type="Pfam" id="PF00732"/>
    </source>
</evidence>
<dbReference type="PIRSF" id="PIRSF000137">
    <property type="entry name" value="Alcohol_oxidase"/>
    <property type="match status" value="1"/>
</dbReference>
<dbReference type="GO" id="GO:0044550">
    <property type="term" value="P:secondary metabolite biosynthetic process"/>
    <property type="evidence" value="ECO:0007669"/>
    <property type="project" value="TreeGrafter"/>
</dbReference>
<sequence>MRFGPSVQGWLTALIGLALTTGSVSNARPFGSSFGIPGVPATYDYIVVGGGTAGLTLASRLVEQAAGTVAIVEDGTFYELSNGNLSEVPSWAVYWNGKALSEVQPLADWGYETTPQAGADNLVMHYPRGKMLGGSSGRNYMIYHRPTTGSMQMWADKVGDASYEFDNFLPYFEKSITFTPENKELRLANASTTYSTATLKRGSGPLHVTFANWVYAFPTWAAKAMAKTLRIPFHAEGFQDGSLLGYAYTMYTVDPTTALRSSSETAFLRPSLDAGEPNLYVYPLTLAKRVLFDDSKKASGVLVQTATANYTLTARKEVILAAGVIGSPQLLQVSGVGDADLVASLGVPLVADLPGVGQNFQDQILFGVTHAVNAITASAYGSPGYIAEQSVLFDTKAAGQLTSVGADMLGFEKVPGLQDRNSTLSPATQAAFAAYPLDWPELEYIIFSGYGGDGSTFTGADPGDGKQYATMTVVLVAPQSRGNVTAVSADTAVQPEINPAYLTAQADIEVAVAGFKRARQFWGSNALDGFVVGNEEAYPGAGVVTDDQIASAIRQGFQTIYHGSCTCAMGPANDTMAVVDTQARVYGVQGLRVVDASAFPFLPPGHPQSIVYALAEKIACDISGNC</sequence>
<dbReference type="PANTHER" id="PTHR11552:SF138">
    <property type="entry name" value="DEHYDROGENASE PKFF-RELATED"/>
    <property type="match status" value="1"/>
</dbReference>
<dbReference type="InterPro" id="IPR036188">
    <property type="entry name" value="FAD/NAD-bd_sf"/>
</dbReference>
<dbReference type="AlphaFoldDB" id="A0AAN9V229"/>
<feature type="domain" description="Glucose-methanol-choline oxidoreductase C-terminal" evidence="7">
    <location>
        <begin position="478"/>
        <end position="615"/>
    </location>
</feature>
<dbReference type="Gene3D" id="3.30.560.10">
    <property type="entry name" value="Glucose Oxidase, domain 3"/>
    <property type="match status" value="1"/>
</dbReference>
<proteinExistence type="inferred from homology"/>
<organism evidence="8 9">
    <name type="scientific">Diatrype stigma</name>
    <dbReference type="NCBI Taxonomy" id="117547"/>
    <lineage>
        <taxon>Eukaryota</taxon>
        <taxon>Fungi</taxon>
        <taxon>Dikarya</taxon>
        <taxon>Ascomycota</taxon>
        <taxon>Pezizomycotina</taxon>
        <taxon>Sordariomycetes</taxon>
        <taxon>Xylariomycetidae</taxon>
        <taxon>Xylariales</taxon>
        <taxon>Diatrypaceae</taxon>
        <taxon>Diatrype</taxon>
    </lineage>
</organism>
<evidence type="ECO:0000256" key="3">
    <source>
        <dbReference type="PIRSR" id="PIRSR000137-1"/>
    </source>
</evidence>
<name>A0AAN9V229_9PEZI</name>
<dbReference type="GO" id="GO:0016614">
    <property type="term" value="F:oxidoreductase activity, acting on CH-OH group of donors"/>
    <property type="evidence" value="ECO:0007669"/>
    <property type="project" value="InterPro"/>
</dbReference>
<dbReference type="Gene3D" id="3.50.50.60">
    <property type="entry name" value="FAD/NAD(P)-binding domain"/>
    <property type="match status" value="1"/>
</dbReference>
<dbReference type="InterPro" id="IPR000172">
    <property type="entry name" value="GMC_OxRdtase_N"/>
</dbReference>